<dbReference type="Gene3D" id="3.40.50.150">
    <property type="entry name" value="Vaccinia Virus protein VP39"/>
    <property type="match status" value="1"/>
</dbReference>
<dbReference type="InterPro" id="IPR029063">
    <property type="entry name" value="SAM-dependent_MTases_sf"/>
</dbReference>
<dbReference type="SUPFAM" id="SSF53335">
    <property type="entry name" value="S-adenosyl-L-methionine-dependent methyltransferases"/>
    <property type="match status" value="1"/>
</dbReference>
<dbReference type="Proteomes" id="UP000309016">
    <property type="component" value="Chromosome"/>
</dbReference>
<proteinExistence type="predicted"/>
<keyword evidence="1" id="KW-0489">Methyltransferase</keyword>
<keyword evidence="1" id="KW-0808">Transferase</keyword>
<dbReference type="GO" id="GO:0008168">
    <property type="term" value="F:methyltransferase activity"/>
    <property type="evidence" value="ECO:0007669"/>
    <property type="project" value="UniProtKB-KW"/>
</dbReference>
<evidence type="ECO:0000313" key="2">
    <source>
        <dbReference type="Proteomes" id="UP000309016"/>
    </source>
</evidence>
<dbReference type="OrthoDB" id="9816564at2"/>
<evidence type="ECO:0000313" key="1">
    <source>
        <dbReference type="EMBL" id="QCY70567.1"/>
    </source>
</evidence>
<sequence length="254" mass="30463">MSELRTFFQENEDNSINKWIHYFDIYEFWFKKYKNKPVIILEIGVFQGGSLNMWRSYFGENAQIFGIDINPECKQFETEKTKIFIGSQEDRNFLKTIKKQIPKIDILIDDGGHYMNQQIVSFEELYGHIKEDGVYLCEDLHTSYWKNYGGGFKKQGSFIEYSKNLIDRLNAWHSREENLKVDEFTRSTHSIHYYDSILVIKKGKQEQPVNEMRGEVVLSGESFKEAYKKEENRKRFFTYKYKKMIKAFFKQLLK</sequence>
<accession>A0A5B7X5B0</accession>
<dbReference type="GO" id="GO:0032259">
    <property type="term" value="P:methylation"/>
    <property type="evidence" value="ECO:0007669"/>
    <property type="project" value="UniProtKB-KW"/>
</dbReference>
<name>A0A5B7X5B0_9FLAO</name>
<dbReference type="EMBL" id="CP040812">
    <property type="protein sequence ID" value="QCY70567.1"/>
    <property type="molecule type" value="Genomic_DNA"/>
</dbReference>
<protein>
    <submittedName>
        <fullName evidence="1">Class I SAM-dependent methyltransferase</fullName>
    </submittedName>
</protein>
<reference evidence="1 2" key="1">
    <citation type="submission" date="2019-06" db="EMBL/GenBank/DDBJ databases">
        <title>Complete genome sequence of Antarcticibacterium flavum KCTC 52984T from an Antarctic marine sediment.</title>
        <authorList>
            <person name="Lee Y.M."/>
            <person name="Shin S.C."/>
        </authorList>
    </citation>
    <scope>NUCLEOTIDE SEQUENCE [LARGE SCALE GENOMIC DNA]</scope>
    <source>
        <strain evidence="1 2">KCTC 52984</strain>
    </source>
</reference>
<dbReference type="AlphaFoldDB" id="A0A5B7X5B0"/>
<organism evidence="1 2">
    <name type="scientific">Antarcticibacterium flavum</name>
    <dbReference type="NCBI Taxonomy" id="2058175"/>
    <lineage>
        <taxon>Bacteria</taxon>
        <taxon>Pseudomonadati</taxon>
        <taxon>Bacteroidota</taxon>
        <taxon>Flavobacteriia</taxon>
        <taxon>Flavobacteriales</taxon>
        <taxon>Flavobacteriaceae</taxon>
        <taxon>Antarcticibacterium</taxon>
    </lineage>
</organism>
<keyword evidence="2" id="KW-1185">Reference proteome</keyword>
<dbReference type="KEGG" id="afla:FHG64_14810"/>
<gene>
    <name evidence="1" type="ORF">FHG64_14810</name>
</gene>
<dbReference type="RefSeq" id="WP_139067136.1">
    <property type="nucleotide sequence ID" value="NZ_CP040812.1"/>
</dbReference>